<gene>
    <name evidence="3" type="ORF">LI90_4110</name>
</gene>
<feature type="transmembrane region" description="Helical" evidence="1">
    <location>
        <begin position="106"/>
        <end position="130"/>
    </location>
</feature>
<name>A0A132MZF5_9ACTN</name>
<keyword evidence="4" id="KW-1185">Reference proteome</keyword>
<keyword evidence="1" id="KW-1133">Transmembrane helix</keyword>
<feature type="domain" description="DUF4395" evidence="2">
    <location>
        <begin position="3"/>
        <end position="132"/>
    </location>
</feature>
<keyword evidence="1" id="KW-0472">Membrane</keyword>
<dbReference type="EMBL" id="LAXD01000001">
    <property type="protein sequence ID" value="KWX03060.1"/>
    <property type="molecule type" value="Genomic_DNA"/>
</dbReference>
<dbReference type="OrthoDB" id="345402at2"/>
<dbReference type="Pfam" id="PF14340">
    <property type="entry name" value="DUF4395"/>
    <property type="match status" value="1"/>
</dbReference>
<feature type="transmembrane region" description="Helical" evidence="1">
    <location>
        <begin position="80"/>
        <end position="100"/>
    </location>
</feature>
<evidence type="ECO:0000259" key="2">
    <source>
        <dbReference type="Pfam" id="PF14340"/>
    </source>
</evidence>
<feature type="transmembrane region" description="Helical" evidence="1">
    <location>
        <begin position="12"/>
        <end position="32"/>
    </location>
</feature>
<comment type="caution">
    <text evidence="3">The sequence shown here is derived from an EMBL/GenBank/DDBJ whole genome shotgun (WGS) entry which is preliminary data.</text>
</comment>
<evidence type="ECO:0000256" key="1">
    <source>
        <dbReference type="SAM" id="Phobius"/>
    </source>
</evidence>
<dbReference type="InterPro" id="IPR025508">
    <property type="entry name" value="DUF4395"/>
</dbReference>
<evidence type="ECO:0000313" key="4">
    <source>
        <dbReference type="Proteomes" id="UP000070188"/>
    </source>
</evidence>
<dbReference type="PATRIC" id="fig|1469144.10.peg.4407"/>
<proteinExistence type="predicted"/>
<sequence>MFIDPRGPRFGAAITTVVLALVLLTGSVWLLAVQAVVFALGALAGPRFSPYGWVFQRLVRPKLGSPGELEPEAPPRFAQAVGLAFALAGLAGYVTGVTALGVTATALALAAAFLNAAFGLCLGCEVYLLFRRSVPRRVPAPVVAGAPAGKPLFDRRTTSHKEVSA</sequence>
<organism evidence="3 4">
    <name type="scientific">Carbonactinospora thermoautotrophica</name>
    <dbReference type="NCBI Taxonomy" id="1469144"/>
    <lineage>
        <taxon>Bacteria</taxon>
        <taxon>Bacillati</taxon>
        <taxon>Actinomycetota</taxon>
        <taxon>Actinomycetes</taxon>
        <taxon>Kitasatosporales</taxon>
        <taxon>Carbonactinosporaceae</taxon>
        <taxon>Carbonactinospora</taxon>
    </lineage>
</organism>
<dbReference type="Proteomes" id="UP000070188">
    <property type="component" value="Unassembled WGS sequence"/>
</dbReference>
<evidence type="ECO:0000313" key="3">
    <source>
        <dbReference type="EMBL" id="KWX03060.1"/>
    </source>
</evidence>
<dbReference type="STRING" id="1469144.LI90_4110"/>
<keyword evidence="1" id="KW-0812">Transmembrane</keyword>
<reference evidence="4" key="1">
    <citation type="submission" date="2015-04" db="EMBL/GenBank/DDBJ databases">
        <title>Physiological reanalysis, assessment of diazotrophy, and genome sequences of multiple isolates of Streptomyces thermoautotrophicus.</title>
        <authorList>
            <person name="MacKellar D.C."/>
            <person name="Lieber L."/>
            <person name="Norman J."/>
            <person name="Bolger A."/>
            <person name="Tobin C."/>
            <person name="Murray J.W."/>
            <person name="Chang R."/>
            <person name="Ford T."/>
            <person name="Nguyen P.Q."/>
            <person name="Woodward J."/>
            <person name="Permingeat H."/>
            <person name="Joshi N.S."/>
            <person name="Silver P.A."/>
            <person name="Usadel B."/>
            <person name="Rutherford A.W."/>
            <person name="Friesen M."/>
            <person name="Prell J."/>
        </authorList>
    </citation>
    <scope>NUCLEOTIDE SEQUENCE [LARGE SCALE GENOMIC DNA]</scope>
    <source>
        <strain evidence="4">H1</strain>
    </source>
</reference>
<protein>
    <recommendedName>
        <fullName evidence="2">DUF4395 domain-containing protein</fullName>
    </recommendedName>
</protein>
<dbReference type="AlphaFoldDB" id="A0A132MZF5"/>
<accession>A0A132MZF5</accession>